<sequence length="185" mass="20846">MQRTATIRSRHGHLLEHGFPEYIKEINKNDENPSVPSALSKSLESFGSYARKHYESLFKEPLVSGDLLNCFVEGKRENCKYSPVTGAILNTGSLATMGYVFYKYYNPDFYPFSGFMAFTAVSTLLSGAWWSNSNLKKLALGVLVYRMKLLSSGKIHSMIFISFLANNIVNAIAQKSLILIKNTFY</sequence>
<keyword evidence="1" id="KW-1133">Transmembrane helix</keyword>
<keyword evidence="1" id="KW-0812">Transmembrane</keyword>
<keyword evidence="3" id="KW-1185">Reference proteome</keyword>
<evidence type="ECO:0000256" key="1">
    <source>
        <dbReference type="SAM" id="Phobius"/>
    </source>
</evidence>
<feature type="transmembrane region" description="Helical" evidence="1">
    <location>
        <begin position="155"/>
        <end position="173"/>
    </location>
</feature>
<dbReference type="RefSeq" id="WP_262600719.1">
    <property type="nucleotide sequence ID" value="NZ_CP103300.1"/>
</dbReference>
<protein>
    <submittedName>
        <fullName evidence="2">Uncharacterized protein</fullName>
    </submittedName>
</protein>
<accession>A0ABY6GYT5</accession>
<evidence type="ECO:0000313" key="3">
    <source>
        <dbReference type="Proteomes" id="UP001163255"/>
    </source>
</evidence>
<proteinExistence type="predicted"/>
<dbReference type="EMBL" id="CP103300">
    <property type="protein sequence ID" value="UYM17948.1"/>
    <property type="molecule type" value="Genomic_DNA"/>
</dbReference>
<gene>
    <name evidence="2" type="ORF">NX720_08605</name>
</gene>
<reference evidence="2" key="1">
    <citation type="submission" date="2022-10" db="EMBL/GenBank/DDBJ databases">
        <title>Completed Genome Sequence of two octocoral isolated bacterium, Endozoicomonas euniceicola EF212T and Endozoicomonas gorgoniicola PS125T.</title>
        <authorList>
            <person name="Chiou Y.-J."/>
            <person name="Chen Y.-H."/>
        </authorList>
    </citation>
    <scope>NUCLEOTIDE SEQUENCE</scope>
    <source>
        <strain evidence="2">EF212</strain>
    </source>
</reference>
<name>A0ABY6GYT5_9GAMM</name>
<dbReference type="Proteomes" id="UP001163255">
    <property type="component" value="Chromosome"/>
</dbReference>
<keyword evidence="1" id="KW-0472">Membrane</keyword>
<feature type="transmembrane region" description="Helical" evidence="1">
    <location>
        <begin position="109"/>
        <end position="130"/>
    </location>
</feature>
<evidence type="ECO:0000313" key="2">
    <source>
        <dbReference type="EMBL" id="UYM17948.1"/>
    </source>
</evidence>
<organism evidence="2 3">
    <name type="scientific">Endozoicomonas euniceicola</name>
    <dbReference type="NCBI Taxonomy" id="1234143"/>
    <lineage>
        <taxon>Bacteria</taxon>
        <taxon>Pseudomonadati</taxon>
        <taxon>Pseudomonadota</taxon>
        <taxon>Gammaproteobacteria</taxon>
        <taxon>Oceanospirillales</taxon>
        <taxon>Endozoicomonadaceae</taxon>
        <taxon>Endozoicomonas</taxon>
    </lineage>
</organism>